<dbReference type="GO" id="GO:0070180">
    <property type="term" value="F:large ribosomal subunit rRNA binding"/>
    <property type="evidence" value="ECO:0007669"/>
    <property type="project" value="UniProtKB-UniRule"/>
</dbReference>
<keyword evidence="5" id="KW-0694">RNA-binding</keyword>
<dbReference type="InterPro" id="IPR002363">
    <property type="entry name" value="Ribosomal_uL10_CS_bac"/>
</dbReference>
<reference evidence="6" key="2">
    <citation type="journal article" date="2021" name="PeerJ">
        <title>Extensive microbial diversity within the chicken gut microbiome revealed by metagenomics and culture.</title>
        <authorList>
            <person name="Gilroy R."/>
            <person name="Ravi A."/>
            <person name="Getino M."/>
            <person name="Pursley I."/>
            <person name="Horton D.L."/>
            <person name="Alikhan N.F."/>
            <person name="Baker D."/>
            <person name="Gharbi K."/>
            <person name="Hall N."/>
            <person name="Watson M."/>
            <person name="Adriaenssens E.M."/>
            <person name="Foster-Nyarko E."/>
            <person name="Jarju S."/>
            <person name="Secka A."/>
            <person name="Antonio M."/>
            <person name="Oren A."/>
            <person name="Chaudhuri R.R."/>
            <person name="La Ragione R."/>
            <person name="Hildebrand F."/>
            <person name="Pallen M.J."/>
        </authorList>
    </citation>
    <scope>NUCLEOTIDE SEQUENCE</scope>
    <source>
        <strain evidence="6">13766</strain>
    </source>
</reference>
<dbReference type="EMBL" id="DVJN01000210">
    <property type="protein sequence ID" value="HIS93533.1"/>
    <property type="molecule type" value="Genomic_DNA"/>
</dbReference>
<proteinExistence type="inferred from homology"/>
<comment type="similarity">
    <text evidence="1 5">Belongs to the universal ribosomal protein uL10 family.</text>
</comment>
<sequence>MSNNFEQKKVIVSEIKQKFETAQSAVFVDYRGLTVAEVTELRTECRKAGVEYVVLKNTMIELAAKELGIEGLDPYLKGPTAVAFGHKDPASPAKILSDFIKKTKKMELKCAVIDKQTLDATGAQALADLPPKEVLIAKMMGSLNAPITNFVGVLSATLRSLVYAIEAVRKQKGGEE</sequence>
<keyword evidence="3 5" id="KW-0687">Ribonucleoprotein</keyword>
<dbReference type="CDD" id="cd05797">
    <property type="entry name" value="Ribosomal_L10"/>
    <property type="match status" value="1"/>
</dbReference>
<comment type="caution">
    <text evidence="6">The sequence shown here is derived from an EMBL/GenBank/DDBJ whole genome shotgun (WGS) entry which is preliminary data.</text>
</comment>
<dbReference type="GO" id="GO:0015934">
    <property type="term" value="C:large ribosomal subunit"/>
    <property type="evidence" value="ECO:0007669"/>
    <property type="project" value="InterPro"/>
</dbReference>
<dbReference type="Proteomes" id="UP000824140">
    <property type="component" value="Unassembled WGS sequence"/>
</dbReference>
<accession>A0A9D1G2F1</accession>
<dbReference type="GO" id="GO:0006412">
    <property type="term" value="P:translation"/>
    <property type="evidence" value="ECO:0007669"/>
    <property type="project" value="UniProtKB-UniRule"/>
</dbReference>
<protein>
    <recommendedName>
        <fullName evidence="4 5">Large ribosomal subunit protein uL10</fullName>
    </recommendedName>
</protein>
<dbReference type="Gene3D" id="3.30.70.1730">
    <property type="match status" value="1"/>
</dbReference>
<evidence type="ECO:0000256" key="2">
    <source>
        <dbReference type="ARBA" id="ARBA00022980"/>
    </source>
</evidence>
<dbReference type="PANTHER" id="PTHR11560">
    <property type="entry name" value="39S RIBOSOMAL PROTEIN L10, MITOCHONDRIAL"/>
    <property type="match status" value="1"/>
</dbReference>
<evidence type="ECO:0000313" key="6">
    <source>
        <dbReference type="EMBL" id="HIS93533.1"/>
    </source>
</evidence>
<dbReference type="InterPro" id="IPR022973">
    <property type="entry name" value="Ribosomal_uL10_bac"/>
</dbReference>
<organism evidence="6 7">
    <name type="scientific">Candidatus Alectryocaccomicrobium excrementavium</name>
    <dbReference type="NCBI Taxonomy" id="2840668"/>
    <lineage>
        <taxon>Bacteria</taxon>
        <taxon>Bacillati</taxon>
        <taxon>Bacillota</taxon>
        <taxon>Clostridia</taxon>
        <taxon>Candidatus Alectryocaccomicrobium</taxon>
    </lineage>
</organism>
<dbReference type="NCBIfam" id="NF000955">
    <property type="entry name" value="PRK00099.1-1"/>
    <property type="match status" value="1"/>
</dbReference>
<comment type="function">
    <text evidence="5">Forms part of the ribosomal stalk, playing a central role in the interaction of the ribosome with GTP-bound translation factors.</text>
</comment>
<name>A0A9D1G2F1_9FIRM</name>
<evidence type="ECO:0000313" key="7">
    <source>
        <dbReference type="Proteomes" id="UP000824140"/>
    </source>
</evidence>
<dbReference type="InterPro" id="IPR047865">
    <property type="entry name" value="Ribosomal_uL10_bac_type"/>
</dbReference>
<evidence type="ECO:0000256" key="5">
    <source>
        <dbReference type="HAMAP-Rule" id="MF_00362"/>
    </source>
</evidence>
<dbReference type="Pfam" id="PF00466">
    <property type="entry name" value="Ribosomal_L10"/>
    <property type="match status" value="1"/>
</dbReference>
<evidence type="ECO:0000256" key="4">
    <source>
        <dbReference type="ARBA" id="ARBA00035202"/>
    </source>
</evidence>
<dbReference type="HAMAP" id="MF_00362">
    <property type="entry name" value="Ribosomal_uL10"/>
    <property type="match status" value="1"/>
</dbReference>
<keyword evidence="5" id="KW-0699">rRNA-binding</keyword>
<comment type="subunit">
    <text evidence="5">Part of the ribosomal stalk of the 50S ribosomal subunit. The N-terminus interacts with L11 and the large rRNA to form the base of the stalk. The C-terminus forms an elongated spine to which L12 dimers bind in a sequential fashion forming a multimeric L10(L12)X complex.</text>
</comment>
<dbReference type="AlphaFoldDB" id="A0A9D1G2F1"/>
<gene>
    <name evidence="5" type="primary">rplJ</name>
    <name evidence="6" type="ORF">IAA84_10990</name>
</gene>
<dbReference type="GO" id="GO:0003735">
    <property type="term" value="F:structural constituent of ribosome"/>
    <property type="evidence" value="ECO:0007669"/>
    <property type="project" value="InterPro"/>
</dbReference>
<dbReference type="Gene3D" id="6.10.250.290">
    <property type="match status" value="1"/>
</dbReference>
<evidence type="ECO:0000256" key="3">
    <source>
        <dbReference type="ARBA" id="ARBA00023274"/>
    </source>
</evidence>
<keyword evidence="2 5" id="KW-0689">Ribosomal protein</keyword>
<dbReference type="InterPro" id="IPR001790">
    <property type="entry name" value="Ribosomal_uL10"/>
</dbReference>
<reference evidence="6" key="1">
    <citation type="submission" date="2020-10" db="EMBL/GenBank/DDBJ databases">
        <authorList>
            <person name="Gilroy R."/>
        </authorList>
    </citation>
    <scope>NUCLEOTIDE SEQUENCE</scope>
    <source>
        <strain evidence="6">13766</strain>
    </source>
</reference>
<dbReference type="SUPFAM" id="SSF160369">
    <property type="entry name" value="Ribosomal protein L10-like"/>
    <property type="match status" value="1"/>
</dbReference>
<evidence type="ECO:0000256" key="1">
    <source>
        <dbReference type="ARBA" id="ARBA00008889"/>
    </source>
</evidence>
<dbReference type="PROSITE" id="PS01109">
    <property type="entry name" value="RIBOSOMAL_L10"/>
    <property type="match status" value="1"/>
</dbReference>
<dbReference type="InterPro" id="IPR043141">
    <property type="entry name" value="Ribosomal_uL10-like_sf"/>
</dbReference>